<gene>
    <name evidence="3" type="ORF">HNP52_002028</name>
</gene>
<evidence type="ECO:0000313" key="4">
    <source>
        <dbReference type="Proteomes" id="UP000575241"/>
    </source>
</evidence>
<proteinExistence type="predicted"/>
<keyword evidence="2" id="KW-0812">Transmembrane</keyword>
<evidence type="ECO:0000256" key="2">
    <source>
        <dbReference type="SAM" id="Phobius"/>
    </source>
</evidence>
<dbReference type="AlphaFoldDB" id="A0A7W7K0Y7"/>
<dbReference type="EMBL" id="JACHLN010000002">
    <property type="protein sequence ID" value="MBB4838959.1"/>
    <property type="molecule type" value="Genomic_DNA"/>
</dbReference>
<evidence type="ECO:0000256" key="1">
    <source>
        <dbReference type="SAM" id="MobiDB-lite"/>
    </source>
</evidence>
<comment type="caution">
    <text evidence="3">The sequence shown here is derived from an EMBL/GenBank/DDBJ whole genome shotgun (WGS) entry which is preliminary data.</text>
</comment>
<organism evidence="3 4">
    <name type="scientific">Sphingomonas kyeonggiensis</name>
    <dbReference type="NCBI Taxonomy" id="1268553"/>
    <lineage>
        <taxon>Bacteria</taxon>
        <taxon>Pseudomonadati</taxon>
        <taxon>Pseudomonadota</taxon>
        <taxon>Alphaproteobacteria</taxon>
        <taxon>Sphingomonadales</taxon>
        <taxon>Sphingomonadaceae</taxon>
        <taxon>Sphingomonas</taxon>
    </lineage>
</organism>
<keyword evidence="4" id="KW-1185">Reference proteome</keyword>
<feature type="region of interest" description="Disordered" evidence="1">
    <location>
        <begin position="89"/>
        <end position="111"/>
    </location>
</feature>
<keyword evidence="2" id="KW-0472">Membrane</keyword>
<dbReference type="Pfam" id="PF12277">
    <property type="entry name" value="DUF3618"/>
    <property type="match status" value="1"/>
</dbReference>
<reference evidence="3 4" key="1">
    <citation type="submission" date="2020-08" db="EMBL/GenBank/DDBJ databases">
        <title>Functional genomics of gut bacteria from endangered species of beetles.</title>
        <authorList>
            <person name="Carlos-Shanley C."/>
        </authorList>
    </citation>
    <scope>NUCLEOTIDE SEQUENCE [LARGE SCALE GENOMIC DNA]</scope>
    <source>
        <strain evidence="3 4">S00224</strain>
    </source>
</reference>
<feature type="transmembrane region" description="Helical" evidence="2">
    <location>
        <begin position="66"/>
        <end position="84"/>
    </location>
</feature>
<accession>A0A7W7K0Y7</accession>
<name>A0A7W7K0Y7_9SPHN</name>
<dbReference type="Proteomes" id="UP000575241">
    <property type="component" value="Unassembled WGS sequence"/>
</dbReference>
<evidence type="ECO:0000313" key="3">
    <source>
        <dbReference type="EMBL" id="MBB4838959.1"/>
    </source>
</evidence>
<sequence>MSENPHDVEAARARIAEARAALFGTLGQVQSRLSPSNLAQDAVESAAQGVASVARKGAEAVRSRPLAAAGVVATIGLVMARGWIGDILAKRHETRDPATGLKRKGKKEGSS</sequence>
<feature type="compositionally biased region" description="Basic residues" evidence="1">
    <location>
        <begin position="101"/>
        <end position="111"/>
    </location>
</feature>
<protein>
    <submittedName>
        <fullName evidence="3">ElaB/YqjD/DUF883 family membrane-anchored ribosome-binding protein</fullName>
    </submittedName>
</protein>
<dbReference type="RefSeq" id="WP_184166320.1">
    <property type="nucleotide sequence ID" value="NZ_JACHLN010000002.1"/>
</dbReference>
<dbReference type="InterPro" id="IPR022062">
    <property type="entry name" value="DUF3618"/>
</dbReference>
<keyword evidence="2" id="KW-1133">Transmembrane helix</keyword>